<protein>
    <submittedName>
        <fullName evidence="6">ABC transporter ATP-binding protein</fullName>
    </submittedName>
</protein>
<keyword evidence="2" id="KW-0813">Transport</keyword>
<dbReference type="GO" id="GO:0016887">
    <property type="term" value="F:ATP hydrolysis activity"/>
    <property type="evidence" value="ECO:0007669"/>
    <property type="project" value="InterPro"/>
</dbReference>
<comment type="caution">
    <text evidence="6">The sequence shown here is derived from an EMBL/GenBank/DDBJ whole genome shotgun (WGS) entry which is preliminary data.</text>
</comment>
<dbReference type="CDD" id="cd03257">
    <property type="entry name" value="ABC_NikE_OppD_transporters"/>
    <property type="match status" value="1"/>
</dbReference>
<proteinExistence type="inferred from homology"/>
<reference evidence="6 7" key="1">
    <citation type="submission" date="2019-07" db="EMBL/GenBank/DDBJ databases">
        <title>Whole genome shotgun sequence of Oceanobacillus sojae NBRC 105379.</title>
        <authorList>
            <person name="Hosoyama A."/>
            <person name="Uohara A."/>
            <person name="Ohji S."/>
            <person name="Ichikawa N."/>
        </authorList>
    </citation>
    <scope>NUCLEOTIDE SEQUENCE [LARGE SCALE GENOMIC DNA]</scope>
    <source>
        <strain evidence="6 7">NBRC 105379</strain>
    </source>
</reference>
<dbReference type="PANTHER" id="PTHR43776:SF7">
    <property type="entry name" value="D,D-DIPEPTIDE TRANSPORT ATP-BINDING PROTEIN DDPF-RELATED"/>
    <property type="match status" value="1"/>
</dbReference>
<dbReference type="SUPFAM" id="SSF52540">
    <property type="entry name" value="P-loop containing nucleoside triphosphate hydrolases"/>
    <property type="match status" value="1"/>
</dbReference>
<name>A0A511ZL21_9BACI</name>
<keyword evidence="3" id="KW-0547">Nucleotide-binding</keyword>
<dbReference type="InterPro" id="IPR027417">
    <property type="entry name" value="P-loop_NTPase"/>
</dbReference>
<dbReference type="RefSeq" id="WP_147211103.1">
    <property type="nucleotide sequence ID" value="NZ_BJYM01000012.1"/>
</dbReference>
<dbReference type="PROSITE" id="PS00211">
    <property type="entry name" value="ABC_TRANSPORTER_1"/>
    <property type="match status" value="1"/>
</dbReference>
<dbReference type="InterPro" id="IPR003593">
    <property type="entry name" value="AAA+_ATPase"/>
</dbReference>
<dbReference type="InterPro" id="IPR050319">
    <property type="entry name" value="ABC_transp_ATP-bind"/>
</dbReference>
<evidence type="ECO:0000259" key="5">
    <source>
        <dbReference type="PROSITE" id="PS50893"/>
    </source>
</evidence>
<sequence>MLEMKNVYKSYPKKGTGFRKEKLSVLADLSFQINTGEWVALLGESGSGKSTLGRLILGLEEADRGSLLLEGRNATAWRKENRGQMSVVFQDYTSSVNPAFRIKDIINEPLKVSCRNNCIRETTKSLMGKVGLPLSLLNRYPHELSGGQLQRICIARAIRTNPRFLVLDEAVSSLDISIQTQILDLLHQLKEEMDITCLFIAHNLQTVTYLCDHVIFLNERKIAEQIETKKLADVQSDYAKRLLASAVQFNGLDEELRI</sequence>
<dbReference type="AlphaFoldDB" id="A0A511ZL21"/>
<dbReference type="EMBL" id="BJYM01000012">
    <property type="protein sequence ID" value="GEN88164.1"/>
    <property type="molecule type" value="Genomic_DNA"/>
</dbReference>
<dbReference type="GO" id="GO:0005524">
    <property type="term" value="F:ATP binding"/>
    <property type="evidence" value="ECO:0007669"/>
    <property type="project" value="UniProtKB-KW"/>
</dbReference>
<evidence type="ECO:0000256" key="3">
    <source>
        <dbReference type="ARBA" id="ARBA00022741"/>
    </source>
</evidence>
<feature type="domain" description="ABC transporter" evidence="5">
    <location>
        <begin position="2"/>
        <end position="244"/>
    </location>
</feature>
<dbReference type="Proteomes" id="UP000321558">
    <property type="component" value="Unassembled WGS sequence"/>
</dbReference>
<keyword evidence="4 6" id="KW-0067">ATP-binding</keyword>
<evidence type="ECO:0000313" key="6">
    <source>
        <dbReference type="EMBL" id="GEN88164.1"/>
    </source>
</evidence>
<keyword evidence="7" id="KW-1185">Reference proteome</keyword>
<evidence type="ECO:0000256" key="2">
    <source>
        <dbReference type="ARBA" id="ARBA00022448"/>
    </source>
</evidence>
<dbReference type="InterPro" id="IPR003439">
    <property type="entry name" value="ABC_transporter-like_ATP-bd"/>
</dbReference>
<dbReference type="OrthoDB" id="9802264at2"/>
<dbReference type="PANTHER" id="PTHR43776">
    <property type="entry name" value="TRANSPORT ATP-BINDING PROTEIN"/>
    <property type="match status" value="1"/>
</dbReference>
<gene>
    <name evidence="6" type="ORF">OSO01_29030</name>
</gene>
<dbReference type="Pfam" id="PF00005">
    <property type="entry name" value="ABC_tran"/>
    <property type="match status" value="1"/>
</dbReference>
<dbReference type="SMART" id="SM00382">
    <property type="entry name" value="AAA"/>
    <property type="match status" value="1"/>
</dbReference>
<dbReference type="InterPro" id="IPR017871">
    <property type="entry name" value="ABC_transporter-like_CS"/>
</dbReference>
<organism evidence="6 7">
    <name type="scientific">Oceanobacillus sojae</name>
    <dbReference type="NCBI Taxonomy" id="582851"/>
    <lineage>
        <taxon>Bacteria</taxon>
        <taxon>Bacillati</taxon>
        <taxon>Bacillota</taxon>
        <taxon>Bacilli</taxon>
        <taxon>Bacillales</taxon>
        <taxon>Bacillaceae</taxon>
        <taxon>Oceanobacillus</taxon>
    </lineage>
</organism>
<dbReference type="Gene3D" id="3.40.50.300">
    <property type="entry name" value="P-loop containing nucleotide triphosphate hydrolases"/>
    <property type="match status" value="1"/>
</dbReference>
<evidence type="ECO:0000256" key="4">
    <source>
        <dbReference type="ARBA" id="ARBA00022840"/>
    </source>
</evidence>
<dbReference type="PROSITE" id="PS50893">
    <property type="entry name" value="ABC_TRANSPORTER_2"/>
    <property type="match status" value="1"/>
</dbReference>
<dbReference type="GO" id="GO:0055085">
    <property type="term" value="P:transmembrane transport"/>
    <property type="evidence" value="ECO:0007669"/>
    <property type="project" value="UniProtKB-ARBA"/>
</dbReference>
<comment type="similarity">
    <text evidence="1">Belongs to the ABC transporter superfamily.</text>
</comment>
<accession>A0A511ZL21</accession>
<evidence type="ECO:0000256" key="1">
    <source>
        <dbReference type="ARBA" id="ARBA00005417"/>
    </source>
</evidence>
<evidence type="ECO:0000313" key="7">
    <source>
        <dbReference type="Proteomes" id="UP000321558"/>
    </source>
</evidence>